<dbReference type="InterPro" id="IPR050814">
    <property type="entry name" value="Myo-inositol_Transporter"/>
</dbReference>
<feature type="transmembrane region" description="Helical" evidence="9">
    <location>
        <begin position="83"/>
        <end position="101"/>
    </location>
</feature>
<comment type="subcellular location">
    <subcellularLocation>
        <location evidence="1">Cell membrane</location>
        <topology evidence="1">Multi-pass membrane protein</topology>
    </subcellularLocation>
</comment>
<dbReference type="InterPro" id="IPR047984">
    <property type="entry name" value="XylE-like"/>
</dbReference>
<dbReference type="PRINTS" id="PR00171">
    <property type="entry name" value="SUGRTRNSPORT"/>
</dbReference>
<dbReference type="PROSITE" id="PS00217">
    <property type="entry name" value="SUGAR_TRANSPORT_2"/>
    <property type="match status" value="1"/>
</dbReference>
<dbReference type="CDD" id="cd17359">
    <property type="entry name" value="MFS_XylE_like"/>
    <property type="match status" value="1"/>
</dbReference>
<dbReference type="Proteomes" id="UP000531659">
    <property type="component" value="Unassembled WGS sequence"/>
</dbReference>
<dbReference type="InterPro" id="IPR020846">
    <property type="entry name" value="MFS_dom"/>
</dbReference>
<keyword evidence="6 9" id="KW-1133">Transmembrane helix</keyword>
<feature type="transmembrane region" description="Helical" evidence="9">
    <location>
        <begin position="174"/>
        <end position="195"/>
    </location>
</feature>
<dbReference type="NCBIfam" id="TIGR00879">
    <property type="entry name" value="SP"/>
    <property type="match status" value="1"/>
</dbReference>
<evidence type="ECO:0000313" key="11">
    <source>
        <dbReference type="EMBL" id="NNU77785.1"/>
    </source>
</evidence>
<dbReference type="SUPFAM" id="SSF103473">
    <property type="entry name" value="MFS general substrate transporter"/>
    <property type="match status" value="1"/>
</dbReference>
<keyword evidence="4" id="KW-1003">Cell membrane</keyword>
<dbReference type="AlphaFoldDB" id="A0A7Y3SZA3"/>
<organism evidence="11 12">
    <name type="scientific">Clostridium estertheticum</name>
    <dbReference type="NCBI Taxonomy" id="238834"/>
    <lineage>
        <taxon>Bacteria</taxon>
        <taxon>Bacillati</taxon>
        <taxon>Bacillota</taxon>
        <taxon>Clostridia</taxon>
        <taxon>Eubacteriales</taxon>
        <taxon>Clostridiaceae</taxon>
        <taxon>Clostridium</taxon>
    </lineage>
</organism>
<feature type="transmembrane region" description="Helical" evidence="9">
    <location>
        <begin position="12"/>
        <end position="29"/>
    </location>
</feature>
<gene>
    <name evidence="11" type="ORF">HLQ16_17790</name>
</gene>
<feature type="domain" description="Major facilitator superfamily (MFS) profile" evidence="10">
    <location>
        <begin position="16"/>
        <end position="446"/>
    </location>
</feature>
<dbReference type="InterPro" id="IPR005828">
    <property type="entry name" value="MFS_sugar_transport-like"/>
</dbReference>
<evidence type="ECO:0000256" key="6">
    <source>
        <dbReference type="ARBA" id="ARBA00022989"/>
    </source>
</evidence>
<evidence type="ECO:0000256" key="4">
    <source>
        <dbReference type="ARBA" id="ARBA00022475"/>
    </source>
</evidence>
<comment type="caution">
    <text evidence="11">The sequence shown here is derived from an EMBL/GenBank/DDBJ whole genome shotgun (WGS) entry which is preliminary data.</text>
</comment>
<feature type="transmembrane region" description="Helical" evidence="9">
    <location>
        <begin position="107"/>
        <end position="127"/>
    </location>
</feature>
<feature type="transmembrane region" description="Helical" evidence="9">
    <location>
        <begin position="257"/>
        <end position="279"/>
    </location>
</feature>
<feature type="transmembrane region" description="Helical" evidence="9">
    <location>
        <begin position="391"/>
        <end position="411"/>
    </location>
</feature>
<keyword evidence="3 8" id="KW-0813">Transport</keyword>
<dbReference type="GO" id="GO:0022857">
    <property type="term" value="F:transmembrane transporter activity"/>
    <property type="evidence" value="ECO:0007669"/>
    <property type="project" value="InterPro"/>
</dbReference>
<evidence type="ECO:0000256" key="5">
    <source>
        <dbReference type="ARBA" id="ARBA00022692"/>
    </source>
</evidence>
<sequence length="473" mass="51891">MEFEQDPKKKKYFRRIATVSTFGGLLFGYDTGVINGSLSYMTRKDQLNLSTMTEGLVTSGLLFGAAIGAVVGGRLSDKYGRKAIIKILAIVFVFATLGCSISPTASILIACRFILGLAVGGASVIVPTFLAEISPTEVRGSIVTRNEVMIVIGQLLAYILNAILGNVFNTPSIWRYMIVIATIPALILWVGMFTVPETPRWLAANGKISEALEVLRKIRTQHQADDEIKQISDIIEADKHLERATFKDLNIPWIRHLVLIGIGLAITQQIPGINIMMYYGTSILEKAGFGTQVALVANIGNGLMSVIAALVYMKFFSNKFGRRFLLLVGLTGTTLTMLAMTILTNTLAGSPVLPYAVLTLTIVFLAFFQGCLGPIVWLLLAEIFPLRIRGLGMGISVFFLWITNFFIGLLFPTMLSKLGLSGSFAVFVVLGVIGWTFVYNCVPETLGKSLEDLEKHFKSYKSKKQKTEMNVNR</sequence>
<comment type="similarity">
    <text evidence="2 8">Belongs to the major facilitator superfamily. Sugar transporter (TC 2.A.1.1) family.</text>
</comment>
<dbReference type="PROSITE" id="PS50850">
    <property type="entry name" value="MFS"/>
    <property type="match status" value="1"/>
</dbReference>
<dbReference type="InterPro" id="IPR003663">
    <property type="entry name" value="Sugar/inositol_transpt"/>
</dbReference>
<dbReference type="Pfam" id="PF00083">
    <property type="entry name" value="Sugar_tr"/>
    <property type="match status" value="1"/>
</dbReference>
<feature type="transmembrane region" description="Helical" evidence="9">
    <location>
        <begin position="423"/>
        <end position="442"/>
    </location>
</feature>
<keyword evidence="5 9" id="KW-0812">Transmembrane</keyword>
<dbReference type="EMBL" id="JABEYB010000015">
    <property type="protein sequence ID" value="NNU77785.1"/>
    <property type="molecule type" value="Genomic_DNA"/>
</dbReference>
<dbReference type="GO" id="GO:0005886">
    <property type="term" value="C:plasma membrane"/>
    <property type="evidence" value="ECO:0007669"/>
    <property type="project" value="UniProtKB-SubCell"/>
</dbReference>
<evidence type="ECO:0000256" key="7">
    <source>
        <dbReference type="ARBA" id="ARBA00023136"/>
    </source>
</evidence>
<protein>
    <submittedName>
        <fullName evidence="11">Sugar porter family MFS transporter</fullName>
    </submittedName>
</protein>
<feature type="transmembrane region" description="Helical" evidence="9">
    <location>
        <begin position="148"/>
        <end position="168"/>
    </location>
</feature>
<evidence type="ECO:0000256" key="3">
    <source>
        <dbReference type="ARBA" id="ARBA00022448"/>
    </source>
</evidence>
<evidence type="ECO:0000256" key="9">
    <source>
        <dbReference type="SAM" id="Phobius"/>
    </source>
</evidence>
<name>A0A7Y3SZA3_9CLOT</name>
<feature type="transmembrane region" description="Helical" evidence="9">
    <location>
        <begin position="291"/>
        <end position="312"/>
    </location>
</feature>
<feature type="transmembrane region" description="Helical" evidence="9">
    <location>
        <begin position="49"/>
        <end position="71"/>
    </location>
</feature>
<dbReference type="InterPro" id="IPR036259">
    <property type="entry name" value="MFS_trans_sf"/>
</dbReference>
<evidence type="ECO:0000256" key="8">
    <source>
        <dbReference type="RuleBase" id="RU003346"/>
    </source>
</evidence>
<reference evidence="11 12" key="1">
    <citation type="submission" date="2020-05" db="EMBL/GenBank/DDBJ databases">
        <title>Complete genome of Clostridium estertheticum subspecies estertheticum, isolated from Vacuum packed lamb meat from New Zealand imported to Switzerland.</title>
        <authorList>
            <person name="Wambui J."/>
            <person name="Stevens M.J.A."/>
            <person name="Stephan R."/>
        </authorList>
    </citation>
    <scope>NUCLEOTIDE SEQUENCE [LARGE SCALE GENOMIC DNA]</scope>
    <source>
        <strain evidence="11 12">CEST001</strain>
    </source>
</reference>
<dbReference type="RefSeq" id="WP_171298408.1">
    <property type="nucleotide sequence ID" value="NZ_CP087098.1"/>
</dbReference>
<feature type="transmembrane region" description="Helical" evidence="9">
    <location>
        <begin position="355"/>
        <end position="379"/>
    </location>
</feature>
<keyword evidence="7 9" id="KW-0472">Membrane</keyword>
<dbReference type="PANTHER" id="PTHR48020:SF12">
    <property type="entry name" value="PROTON MYO-INOSITOL COTRANSPORTER"/>
    <property type="match status" value="1"/>
</dbReference>
<evidence type="ECO:0000313" key="12">
    <source>
        <dbReference type="Proteomes" id="UP000531659"/>
    </source>
</evidence>
<proteinExistence type="inferred from homology"/>
<evidence type="ECO:0000256" key="2">
    <source>
        <dbReference type="ARBA" id="ARBA00010992"/>
    </source>
</evidence>
<dbReference type="Gene3D" id="1.20.1250.20">
    <property type="entry name" value="MFS general substrate transporter like domains"/>
    <property type="match status" value="1"/>
</dbReference>
<dbReference type="InterPro" id="IPR005829">
    <property type="entry name" value="Sugar_transporter_CS"/>
</dbReference>
<feature type="transmembrane region" description="Helical" evidence="9">
    <location>
        <begin position="324"/>
        <end position="343"/>
    </location>
</feature>
<evidence type="ECO:0000259" key="10">
    <source>
        <dbReference type="PROSITE" id="PS50850"/>
    </source>
</evidence>
<accession>A0A7Y3SZA3</accession>
<evidence type="ECO:0000256" key="1">
    <source>
        <dbReference type="ARBA" id="ARBA00004651"/>
    </source>
</evidence>
<dbReference type="PANTHER" id="PTHR48020">
    <property type="entry name" value="PROTON MYO-INOSITOL COTRANSPORTER"/>
    <property type="match status" value="1"/>
</dbReference>
<dbReference type="PROSITE" id="PS00216">
    <property type="entry name" value="SUGAR_TRANSPORT_1"/>
    <property type="match status" value="1"/>
</dbReference>